<accession>A0A6J7WUF5</accession>
<name>A0A6J7WUF5_9CAUD</name>
<sequence>MLRKISAWVLLALTCYTASSNAQDYTTGNLINPAAWAGTNYGNLPGDCCTGGPMPLYNNQLGGGGISFSYGRATVSQDININQAISGSGVVVKGYNYHWHITTNSANGVDPVQGNVSLFSNTNALLERFTYNYTAPMNETIFSGTQNFSTNYSLAAVSNLNVSFTGQDQGFWGGYYGPKVNHIVVSLNYGVDQCASNPLYSTQCSGYAQAYLTLQCSSNPLYSTSCPGYAQAYQDQQCASNPLFSMSCAGYQVAYLSQQCSSNQLFSTSCPGYQTAYATKMALENQKKAATETAAASPTTTATTSDSSSSGSSSGSTTASSGSTTVAVGGTVTDVTSTNAEVKLDLGGATVSTTGEIKPADNIPDVARATTASSTTTGETMTANVQEKEKKTSNVNALSIARNAVAATEAIARTVASDSAKMSYSENSNPSDGMGLSLGATGLGFSIPGLNAAQNYGQQTDTVVQKTYAYVAPVQEQVYVAPVQETFFTPKQNASNNAQGMEMPALPNNSQSSSSAFDMKQNSIAMMQEQRQETNSTVKNKGEVSELAGGVDIKTLAAAPVGYDLYLMSSLRDNPFYAPKDIYKNQNNVDNVRALRQMSSDSLHQQMINLQYK</sequence>
<protein>
    <submittedName>
        <fullName evidence="2">Uncharacterized protein</fullName>
    </submittedName>
</protein>
<gene>
    <name evidence="2" type="ORF">UFOVP242_40</name>
</gene>
<evidence type="ECO:0000313" key="2">
    <source>
        <dbReference type="EMBL" id="CAB5221719.1"/>
    </source>
</evidence>
<organism evidence="2">
    <name type="scientific">uncultured Caudovirales phage</name>
    <dbReference type="NCBI Taxonomy" id="2100421"/>
    <lineage>
        <taxon>Viruses</taxon>
        <taxon>Duplodnaviria</taxon>
        <taxon>Heunggongvirae</taxon>
        <taxon>Uroviricota</taxon>
        <taxon>Caudoviricetes</taxon>
        <taxon>Peduoviridae</taxon>
        <taxon>Maltschvirus</taxon>
        <taxon>Maltschvirus maltsch</taxon>
    </lineage>
</organism>
<dbReference type="EMBL" id="LR798294">
    <property type="protein sequence ID" value="CAB5221719.1"/>
    <property type="molecule type" value="Genomic_DNA"/>
</dbReference>
<reference evidence="2" key="1">
    <citation type="submission" date="2020-05" db="EMBL/GenBank/DDBJ databases">
        <authorList>
            <person name="Chiriac C."/>
            <person name="Salcher M."/>
            <person name="Ghai R."/>
            <person name="Kavagutti S V."/>
        </authorList>
    </citation>
    <scope>NUCLEOTIDE SEQUENCE</scope>
</reference>
<feature type="region of interest" description="Disordered" evidence="1">
    <location>
        <begin position="289"/>
        <end position="327"/>
    </location>
</feature>
<evidence type="ECO:0000256" key="1">
    <source>
        <dbReference type="SAM" id="MobiDB-lite"/>
    </source>
</evidence>
<feature type="compositionally biased region" description="Low complexity" evidence="1">
    <location>
        <begin position="291"/>
        <end position="327"/>
    </location>
</feature>
<proteinExistence type="predicted"/>